<evidence type="ECO:0000256" key="6">
    <source>
        <dbReference type="SAM" id="Phobius"/>
    </source>
</evidence>
<evidence type="ECO:0000256" key="5">
    <source>
        <dbReference type="SAM" id="MobiDB-lite"/>
    </source>
</evidence>
<dbReference type="AlphaFoldDB" id="A0ABD3MCD0"/>
<accession>A0ABD3MCD0</accession>
<organism evidence="8 9">
    <name type="scientific">Discostella pseudostelligera</name>
    <dbReference type="NCBI Taxonomy" id="259834"/>
    <lineage>
        <taxon>Eukaryota</taxon>
        <taxon>Sar</taxon>
        <taxon>Stramenopiles</taxon>
        <taxon>Ochrophyta</taxon>
        <taxon>Bacillariophyta</taxon>
        <taxon>Coscinodiscophyceae</taxon>
        <taxon>Thalassiosirophycidae</taxon>
        <taxon>Stephanodiscales</taxon>
        <taxon>Stephanodiscaceae</taxon>
        <taxon>Discostella</taxon>
    </lineage>
</organism>
<evidence type="ECO:0000256" key="1">
    <source>
        <dbReference type="ARBA" id="ARBA00022737"/>
    </source>
</evidence>
<dbReference type="Proteomes" id="UP001530293">
    <property type="component" value="Unassembled WGS sequence"/>
</dbReference>
<feature type="region of interest" description="Disordered" evidence="5">
    <location>
        <begin position="699"/>
        <end position="736"/>
    </location>
</feature>
<feature type="compositionally biased region" description="Basic and acidic residues" evidence="5">
    <location>
        <begin position="195"/>
        <end position="214"/>
    </location>
</feature>
<feature type="compositionally biased region" description="Low complexity" evidence="5">
    <location>
        <begin position="26"/>
        <end position="42"/>
    </location>
</feature>
<protein>
    <recommendedName>
        <fullName evidence="7">ABC transporter domain-containing protein</fullName>
    </recommendedName>
</protein>
<feature type="transmembrane region" description="Helical" evidence="6">
    <location>
        <begin position="353"/>
        <end position="372"/>
    </location>
</feature>
<dbReference type="FunFam" id="3.40.50.300:FF:000104">
    <property type="entry name" value="ATP-binding cassette sub-family F member 3"/>
    <property type="match status" value="1"/>
</dbReference>
<feature type="compositionally biased region" description="Acidic residues" evidence="5">
    <location>
        <begin position="126"/>
        <end position="147"/>
    </location>
</feature>
<dbReference type="Pfam" id="PF00005">
    <property type="entry name" value="ABC_tran"/>
    <property type="match status" value="2"/>
</dbReference>
<name>A0ABD3MCD0_9STRA</name>
<feature type="coiled-coil region" evidence="4">
    <location>
        <begin position="984"/>
        <end position="1013"/>
    </location>
</feature>
<evidence type="ECO:0000256" key="3">
    <source>
        <dbReference type="ARBA" id="ARBA00022840"/>
    </source>
</evidence>
<feature type="compositionally biased region" description="Basic residues" evidence="5">
    <location>
        <begin position="215"/>
        <end position="230"/>
    </location>
</feature>
<dbReference type="PROSITE" id="PS50893">
    <property type="entry name" value="ABC_TRANSPORTER_2"/>
    <property type="match status" value="2"/>
</dbReference>
<dbReference type="CDD" id="cd03221">
    <property type="entry name" value="ABCF_EF-3"/>
    <property type="match status" value="2"/>
</dbReference>
<dbReference type="PANTHER" id="PTHR19211:SF14">
    <property type="entry name" value="ATP-BINDING CASSETTE SUB-FAMILY F MEMBER 1"/>
    <property type="match status" value="1"/>
</dbReference>
<feature type="compositionally biased region" description="Basic and acidic residues" evidence="5">
    <location>
        <begin position="709"/>
        <end position="722"/>
    </location>
</feature>
<dbReference type="PANTHER" id="PTHR19211">
    <property type="entry name" value="ATP-BINDING TRANSPORT PROTEIN-RELATED"/>
    <property type="match status" value="1"/>
</dbReference>
<keyword evidence="3" id="KW-0067">ATP-binding</keyword>
<dbReference type="InterPro" id="IPR050611">
    <property type="entry name" value="ABCF"/>
</dbReference>
<keyword evidence="2" id="KW-0547">Nucleotide-binding</keyword>
<keyword evidence="9" id="KW-1185">Reference proteome</keyword>
<feature type="compositionally biased region" description="Acidic residues" evidence="5">
    <location>
        <begin position="257"/>
        <end position="267"/>
    </location>
</feature>
<dbReference type="SMART" id="SM00382">
    <property type="entry name" value="AAA"/>
    <property type="match status" value="2"/>
</dbReference>
<comment type="caution">
    <text evidence="8">The sequence shown here is derived from an EMBL/GenBank/DDBJ whole genome shotgun (WGS) entry which is preliminary data.</text>
</comment>
<feature type="compositionally biased region" description="Acidic residues" evidence="5">
    <location>
        <begin position="173"/>
        <end position="194"/>
    </location>
</feature>
<feature type="compositionally biased region" description="Basic residues" evidence="5">
    <location>
        <begin position="1"/>
        <end position="11"/>
    </location>
</feature>
<feature type="domain" description="ABC transporter" evidence="7">
    <location>
        <begin position="441"/>
        <end position="687"/>
    </location>
</feature>
<feature type="compositionally biased region" description="Basic residues" evidence="5">
    <location>
        <begin position="271"/>
        <end position="283"/>
    </location>
</feature>
<dbReference type="PROSITE" id="PS00211">
    <property type="entry name" value="ABC_TRANSPORTER_1"/>
    <property type="match status" value="2"/>
</dbReference>
<evidence type="ECO:0000256" key="4">
    <source>
        <dbReference type="SAM" id="Coils"/>
    </source>
</evidence>
<dbReference type="SUPFAM" id="SSF52540">
    <property type="entry name" value="P-loop containing nucleoside triphosphate hydrolases"/>
    <property type="match status" value="2"/>
</dbReference>
<keyword evidence="6" id="KW-0472">Membrane</keyword>
<keyword evidence="1" id="KW-0677">Repeat</keyword>
<dbReference type="NCBIfam" id="NF000355">
    <property type="entry name" value="ribo_prot_ABC_F"/>
    <property type="match status" value="1"/>
</dbReference>
<keyword evidence="4" id="KW-0175">Coiled coil</keyword>
<feature type="coiled-coil region" evidence="4">
    <location>
        <begin position="390"/>
        <end position="417"/>
    </location>
</feature>
<evidence type="ECO:0000259" key="7">
    <source>
        <dbReference type="PROSITE" id="PS50893"/>
    </source>
</evidence>
<evidence type="ECO:0000256" key="2">
    <source>
        <dbReference type="ARBA" id="ARBA00022741"/>
    </source>
</evidence>
<feature type="region of interest" description="Disordered" evidence="5">
    <location>
        <begin position="1"/>
        <end position="318"/>
    </location>
</feature>
<dbReference type="InterPro" id="IPR003439">
    <property type="entry name" value="ABC_transporter-like_ATP-bd"/>
</dbReference>
<proteinExistence type="predicted"/>
<reference evidence="8 9" key="1">
    <citation type="submission" date="2024-10" db="EMBL/GenBank/DDBJ databases">
        <title>Updated reference genomes for cyclostephanoid diatoms.</title>
        <authorList>
            <person name="Roberts W.R."/>
            <person name="Alverson A.J."/>
        </authorList>
    </citation>
    <scope>NUCLEOTIDE SEQUENCE [LARGE SCALE GENOMIC DNA]</scope>
    <source>
        <strain evidence="8 9">AJA232-27</strain>
    </source>
</reference>
<keyword evidence="6" id="KW-1133">Transmembrane helix</keyword>
<sequence>MAKGKGKKGKRRGDDSDDSDGGGGPAPLAAAAADSNQAAAGPSRKERRAQKATKGNQKRNTNAKDSDDDDDGALAHLIPQSKGNNYDSDSEVEETNAAPTKKLTKKQLKQQKEREAAARALAEAANESEDEVDDVEQDEDDEVEEEIPQPVKKGRGKAKQNNKKQSKQAFEFSDSEEEEDEATPPDDEVEDVVEEIAHLEIANDDKNGIDDEKEKKKKKKDDKKKDKKKSKLELKLEAAMAKMEEEKKNNGTAPDANENEEMNDEEDEKAKRKAEKAAKKARKAEKEAKKSAVVQDEEDADADEKKDEEDIKEGDVDEDEVFYGAPDDHAWTDTSHAIKDVEKNKDDGPDMSVSIYFIFVLSCTAWAAFILMNPLQLLYDKNGKKLSNKERKKLLKAREAEERAAEYEKQAAKASMEGAQFACSQTAVNENDPQWQNSLDINIPSFTISAAGKILFKDAQFNISHGRRYGLVGPNGRGKSTLLKMIASRDLILPPRVDYLYVEQEVGADDTPAVDAVLKADKVRWNLLEEEKALTSAIDSGDEDAKKFDRLQEVLDELNTIGASSAEAKARRILFGLGFDMEMQTKPTKMFSGGWRMRISLARALFIEPTLLMLDEPTNHLDLDAVIWLDNYLLTWKKTLLIVSHDQDFLNSVCDEMLHIEDLKLISYKGNYDSFKKAEKAKIKQQIKDYEKQEKRLRELKRQGQSKAKATETVKKSKREPGARATKKQNEAVASGQETAKTQELIKRVKEYKVEIRFSEVAELARPVMEVNNVFFRYSEKHPVIFNRLDFGIDMDSRICIVGANGSGKSTLLKLLTGEIEPTKGEVKRNPRLRMGIYNQHFVDRLPMGKTPVEHLRDRYQDEDYQSIRNRLGKYGLEGHAHEVTMRDLSGGQKARVVFVDLSLQKPHVLLLDEPTNNLDIETIDALITAVNEFNGGIVCVTHDQRLIDECNCELWVVEEQDAKKWADGFDSYKDKILTKIQDQAAKEEQIRNERLEAAAKEREEKLARFKAKMGNK</sequence>
<evidence type="ECO:0000313" key="8">
    <source>
        <dbReference type="EMBL" id="KAL3761598.1"/>
    </source>
</evidence>
<dbReference type="Gene3D" id="3.40.50.300">
    <property type="entry name" value="P-loop containing nucleotide triphosphate hydrolases"/>
    <property type="match status" value="2"/>
</dbReference>
<feature type="compositionally biased region" description="Basic residues" evidence="5">
    <location>
        <begin position="152"/>
        <end position="166"/>
    </location>
</feature>
<feature type="compositionally biased region" description="Basic and acidic residues" evidence="5">
    <location>
        <begin position="231"/>
        <end position="249"/>
    </location>
</feature>
<gene>
    <name evidence="8" type="ORF">ACHAWU_000085</name>
</gene>
<dbReference type="InterPro" id="IPR027417">
    <property type="entry name" value="P-loop_NTPase"/>
</dbReference>
<dbReference type="InterPro" id="IPR003593">
    <property type="entry name" value="AAA+_ATPase"/>
</dbReference>
<dbReference type="GO" id="GO:0005524">
    <property type="term" value="F:ATP binding"/>
    <property type="evidence" value="ECO:0007669"/>
    <property type="project" value="UniProtKB-KW"/>
</dbReference>
<dbReference type="FunFam" id="3.40.50.300:FF:000011">
    <property type="entry name" value="Putative ABC transporter ATP-binding component"/>
    <property type="match status" value="1"/>
</dbReference>
<keyword evidence="6" id="KW-0812">Transmembrane</keyword>
<dbReference type="InterPro" id="IPR017871">
    <property type="entry name" value="ABC_transporter-like_CS"/>
</dbReference>
<feature type="domain" description="ABC transporter" evidence="7">
    <location>
        <begin position="769"/>
        <end position="985"/>
    </location>
</feature>
<evidence type="ECO:0000313" key="9">
    <source>
        <dbReference type="Proteomes" id="UP001530293"/>
    </source>
</evidence>
<dbReference type="EMBL" id="JALLBG020000148">
    <property type="protein sequence ID" value="KAL3761598.1"/>
    <property type="molecule type" value="Genomic_DNA"/>
</dbReference>